<dbReference type="AlphaFoldDB" id="A0A921ZQV5"/>
<feature type="domain" description="Glycoside hydrolase family 38 central" evidence="1">
    <location>
        <begin position="75"/>
        <end position="149"/>
    </location>
</feature>
<evidence type="ECO:0000259" key="1">
    <source>
        <dbReference type="SMART" id="SM00872"/>
    </source>
</evidence>
<reference evidence="2" key="1">
    <citation type="journal article" date="2016" name="Insect Biochem. Mol. Biol.">
        <title>Multifaceted biological insights from a draft genome sequence of the tobacco hornworm moth, Manduca sexta.</title>
        <authorList>
            <person name="Kanost M.R."/>
            <person name="Arrese E.L."/>
            <person name="Cao X."/>
            <person name="Chen Y.R."/>
            <person name="Chellapilla S."/>
            <person name="Goldsmith M.R."/>
            <person name="Grosse-Wilde E."/>
            <person name="Heckel D.G."/>
            <person name="Herndon N."/>
            <person name="Jiang H."/>
            <person name="Papanicolaou A."/>
            <person name="Qu J."/>
            <person name="Soulages J.L."/>
            <person name="Vogel H."/>
            <person name="Walters J."/>
            <person name="Waterhouse R.M."/>
            <person name="Ahn S.J."/>
            <person name="Almeida F.C."/>
            <person name="An C."/>
            <person name="Aqrawi P."/>
            <person name="Bretschneider A."/>
            <person name="Bryant W.B."/>
            <person name="Bucks S."/>
            <person name="Chao H."/>
            <person name="Chevignon G."/>
            <person name="Christen J.M."/>
            <person name="Clarke D.F."/>
            <person name="Dittmer N.T."/>
            <person name="Ferguson L.C.F."/>
            <person name="Garavelou S."/>
            <person name="Gordon K.H.J."/>
            <person name="Gunaratna R.T."/>
            <person name="Han Y."/>
            <person name="Hauser F."/>
            <person name="He Y."/>
            <person name="Heidel-Fischer H."/>
            <person name="Hirsh A."/>
            <person name="Hu Y."/>
            <person name="Jiang H."/>
            <person name="Kalra D."/>
            <person name="Klinner C."/>
            <person name="Konig C."/>
            <person name="Kovar C."/>
            <person name="Kroll A.R."/>
            <person name="Kuwar S.S."/>
            <person name="Lee S.L."/>
            <person name="Lehman R."/>
            <person name="Li K."/>
            <person name="Li Z."/>
            <person name="Liang H."/>
            <person name="Lovelace S."/>
            <person name="Lu Z."/>
            <person name="Mansfield J.H."/>
            <person name="McCulloch K.J."/>
            <person name="Mathew T."/>
            <person name="Morton B."/>
            <person name="Muzny D.M."/>
            <person name="Neunemann D."/>
            <person name="Ongeri F."/>
            <person name="Pauchet Y."/>
            <person name="Pu L.L."/>
            <person name="Pyrousis I."/>
            <person name="Rao X.J."/>
            <person name="Redding A."/>
            <person name="Roesel C."/>
            <person name="Sanchez-Gracia A."/>
            <person name="Schaack S."/>
            <person name="Shukla A."/>
            <person name="Tetreau G."/>
            <person name="Wang Y."/>
            <person name="Xiong G.H."/>
            <person name="Traut W."/>
            <person name="Walsh T.K."/>
            <person name="Worley K.C."/>
            <person name="Wu D."/>
            <person name="Wu W."/>
            <person name="Wu Y.Q."/>
            <person name="Zhang X."/>
            <person name="Zou Z."/>
            <person name="Zucker H."/>
            <person name="Briscoe A.D."/>
            <person name="Burmester T."/>
            <person name="Clem R.J."/>
            <person name="Feyereisen R."/>
            <person name="Grimmelikhuijzen C.J.P."/>
            <person name="Hamodrakas S.J."/>
            <person name="Hansson B.S."/>
            <person name="Huguet E."/>
            <person name="Jermiin L.S."/>
            <person name="Lan Q."/>
            <person name="Lehman H.K."/>
            <person name="Lorenzen M."/>
            <person name="Merzendorfer H."/>
            <person name="Michalopoulos I."/>
            <person name="Morton D.B."/>
            <person name="Muthukrishnan S."/>
            <person name="Oakeshott J.G."/>
            <person name="Palmer W."/>
            <person name="Park Y."/>
            <person name="Passarelli A.L."/>
            <person name="Rozas J."/>
            <person name="Schwartz L.M."/>
            <person name="Smith W."/>
            <person name="Southgate A."/>
            <person name="Vilcinskas A."/>
            <person name="Vogt R."/>
            <person name="Wang P."/>
            <person name="Werren J."/>
            <person name="Yu X.Q."/>
            <person name="Zhou J.J."/>
            <person name="Brown S.J."/>
            <person name="Scherer S.E."/>
            <person name="Richards S."/>
            <person name="Blissard G.W."/>
        </authorList>
    </citation>
    <scope>NUCLEOTIDE SEQUENCE</scope>
</reference>
<comment type="caution">
    <text evidence="2">The sequence shown here is derived from an EMBL/GenBank/DDBJ whole genome shotgun (WGS) entry which is preliminary data.</text>
</comment>
<dbReference type="Proteomes" id="UP000791440">
    <property type="component" value="Unassembled WGS sequence"/>
</dbReference>
<dbReference type="Pfam" id="PF21260">
    <property type="entry name" value="Laman-like_dom"/>
    <property type="match status" value="1"/>
</dbReference>
<keyword evidence="3" id="KW-1185">Reference proteome</keyword>
<dbReference type="EMBL" id="JH668831">
    <property type="protein sequence ID" value="KAG6462301.1"/>
    <property type="molecule type" value="Genomic_DNA"/>
</dbReference>
<dbReference type="InterPro" id="IPR015341">
    <property type="entry name" value="Glyco_hydro_38_cen"/>
</dbReference>
<gene>
    <name evidence="2" type="ORF">O3G_MSEX013172</name>
</gene>
<dbReference type="GO" id="GO:0004559">
    <property type="term" value="F:alpha-mannosidase activity"/>
    <property type="evidence" value="ECO:0007669"/>
    <property type="project" value="InterPro"/>
</dbReference>
<dbReference type="InterPro" id="IPR050843">
    <property type="entry name" value="Glycosyl_Hydrlase_38"/>
</dbReference>
<dbReference type="Pfam" id="PF09261">
    <property type="entry name" value="Alpha-mann_mid"/>
    <property type="match status" value="1"/>
</dbReference>
<organism evidence="2 3">
    <name type="scientific">Manduca sexta</name>
    <name type="common">Tobacco hawkmoth</name>
    <name type="synonym">Tobacco hornworm</name>
    <dbReference type="NCBI Taxonomy" id="7130"/>
    <lineage>
        <taxon>Eukaryota</taxon>
        <taxon>Metazoa</taxon>
        <taxon>Ecdysozoa</taxon>
        <taxon>Arthropoda</taxon>
        <taxon>Hexapoda</taxon>
        <taxon>Insecta</taxon>
        <taxon>Pterygota</taxon>
        <taxon>Neoptera</taxon>
        <taxon>Endopterygota</taxon>
        <taxon>Lepidoptera</taxon>
        <taxon>Glossata</taxon>
        <taxon>Ditrysia</taxon>
        <taxon>Bombycoidea</taxon>
        <taxon>Sphingidae</taxon>
        <taxon>Sphinginae</taxon>
        <taxon>Sphingini</taxon>
        <taxon>Manduca</taxon>
    </lineage>
</organism>
<proteinExistence type="predicted"/>
<dbReference type="GO" id="GO:0005764">
    <property type="term" value="C:lysosome"/>
    <property type="evidence" value="ECO:0007669"/>
    <property type="project" value="TreeGrafter"/>
</dbReference>
<dbReference type="GO" id="GO:0006013">
    <property type="term" value="P:mannose metabolic process"/>
    <property type="evidence" value="ECO:0007669"/>
    <property type="project" value="InterPro"/>
</dbReference>
<dbReference type="SMART" id="SM00872">
    <property type="entry name" value="Alpha-mann_mid"/>
    <property type="match status" value="1"/>
</dbReference>
<dbReference type="PANTHER" id="PTHR11607">
    <property type="entry name" value="ALPHA-MANNOSIDASE"/>
    <property type="match status" value="1"/>
</dbReference>
<evidence type="ECO:0000313" key="2">
    <source>
        <dbReference type="EMBL" id="KAG6462301.1"/>
    </source>
</evidence>
<reference evidence="2" key="2">
    <citation type="submission" date="2020-12" db="EMBL/GenBank/DDBJ databases">
        <authorList>
            <person name="Kanost M."/>
        </authorList>
    </citation>
    <scope>NUCLEOTIDE SEQUENCE</scope>
</reference>
<dbReference type="InterPro" id="IPR048534">
    <property type="entry name" value="Man2a1-like_dom"/>
</dbReference>
<name>A0A921ZQV5_MANSE</name>
<dbReference type="PANTHER" id="PTHR11607:SF3">
    <property type="entry name" value="LYSOSOMAL ALPHA-MANNOSIDASE"/>
    <property type="match status" value="1"/>
</dbReference>
<protein>
    <recommendedName>
        <fullName evidence="1">Glycoside hydrolase family 38 central domain-containing protein</fullName>
    </recommendedName>
</protein>
<evidence type="ECO:0000313" key="3">
    <source>
        <dbReference type="Proteomes" id="UP000791440"/>
    </source>
</evidence>
<dbReference type="FunFam" id="1.20.1270.50:FF:000002">
    <property type="entry name" value="Alpha-mannosidase"/>
    <property type="match status" value="1"/>
</dbReference>
<sequence length="414" mass="48203">MVMMGKRMGYYDASVWFANIDKLINEVNQKSYSTGANLHLFYSTPACYLKAVHRENPQLETKQDDFLPLAYDKFSHATGMYTSRPTLKYVAREGHLYLLVAKQLQLFARLWSNNKIFEDLNWIVGVFQDHNIISGALREYVKDYYMEKMERAVQKATLLFKQAFNKLRKSSLYTLYHRCSFNISSCNNTESRQSFIVIYNPLAWNVTIPVRLPIQNVKYDVWDPNLKEITTSTIRIPQPVLDIPERRAVAEHELVFLADLPPLGFKSYFLRKQGRQQRSIIKKIKNTNKKYLIRQTSNLDIDDDSLLNVKDDYFYAEDVTEKPGAKIEFANVTKTGGRNFGVILTPKPRVESTTVRNITKDEVFYHYDEVTERIEETTVIVTEAVTTTKPKIMRKLKIPRRILKIRSFLISTSA</sequence>
<accession>A0A921ZQV5</accession>